<dbReference type="GO" id="GO:0000056">
    <property type="term" value="P:ribosomal small subunit export from nucleus"/>
    <property type="evidence" value="ECO:0007669"/>
    <property type="project" value="TreeGrafter"/>
</dbReference>
<dbReference type="GO" id="GO:0005829">
    <property type="term" value="C:cytosol"/>
    <property type="evidence" value="ECO:0007669"/>
    <property type="project" value="TreeGrafter"/>
</dbReference>
<accession>A0A875S768</accession>
<dbReference type="AlphaFoldDB" id="A0A875S768"/>
<dbReference type="GO" id="GO:0005634">
    <property type="term" value="C:nucleus"/>
    <property type="evidence" value="ECO:0007669"/>
    <property type="project" value="TreeGrafter"/>
</dbReference>
<evidence type="ECO:0000256" key="2">
    <source>
        <dbReference type="SAM" id="MobiDB-lite"/>
    </source>
</evidence>
<dbReference type="PANTHER" id="PTHR21531:SF0">
    <property type="entry name" value="PROTEIN LTV1 HOMOLOG"/>
    <property type="match status" value="1"/>
</dbReference>
<dbReference type="PANTHER" id="PTHR21531">
    <property type="entry name" value="LOW-TEMPERATURE VIABILITY PROTEIN LTV1-RELATED"/>
    <property type="match status" value="1"/>
</dbReference>
<dbReference type="EMBL" id="CP064814">
    <property type="protein sequence ID" value="QPG75792.1"/>
    <property type="molecule type" value="Genomic_DNA"/>
</dbReference>
<comment type="similarity">
    <text evidence="1">Belongs to the LTV1 family.</text>
</comment>
<feature type="region of interest" description="Disordered" evidence="2">
    <location>
        <begin position="259"/>
        <end position="329"/>
    </location>
</feature>
<reference evidence="3" key="1">
    <citation type="submission" date="2020-10" db="EMBL/GenBank/DDBJ databases">
        <authorList>
            <person name="Roach M.J.R."/>
        </authorList>
    </citation>
    <scope>NUCLEOTIDE SEQUENCE</scope>
    <source>
        <strain evidence="3">CBS 1945</strain>
    </source>
</reference>
<feature type="region of interest" description="Disordered" evidence="2">
    <location>
        <begin position="136"/>
        <end position="166"/>
    </location>
</feature>
<evidence type="ECO:0000256" key="1">
    <source>
        <dbReference type="ARBA" id="ARBA00009078"/>
    </source>
</evidence>
<feature type="region of interest" description="Disordered" evidence="2">
    <location>
        <begin position="407"/>
        <end position="437"/>
    </location>
</feature>
<organism evidence="3 4">
    <name type="scientific">Eeniella nana</name>
    <name type="common">Yeast</name>
    <name type="synonym">Brettanomyces nanus</name>
    <dbReference type="NCBI Taxonomy" id="13502"/>
    <lineage>
        <taxon>Eukaryota</taxon>
        <taxon>Fungi</taxon>
        <taxon>Dikarya</taxon>
        <taxon>Ascomycota</taxon>
        <taxon>Saccharomycotina</taxon>
        <taxon>Pichiomycetes</taxon>
        <taxon>Pichiales</taxon>
        <taxon>Pichiaceae</taxon>
        <taxon>Brettanomyces</taxon>
    </lineage>
</organism>
<gene>
    <name evidence="3" type="ORF">FOA43_003153</name>
</gene>
<feature type="compositionally biased region" description="Basic residues" evidence="2">
    <location>
        <begin position="302"/>
        <end position="314"/>
    </location>
</feature>
<evidence type="ECO:0008006" key="5">
    <source>
        <dbReference type="Google" id="ProtNLM"/>
    </source>
</evidence>
<evidence type="ECO:0000313" key="3">
    <source>
        <dbReference type="EMBL" id="QPG75792.1"/>
    </source>
</evidence>
<dbReference type="RefSeq" id="XP_038779357.1">
    <property type="nucleotide sequence ID" value="XM_038923429.1"/>
</dbReference>
<name>A0A875S768_EENNA</name>
<feature type="compositionally biased region" description="Acidic residues" evidence="2">
    <location>
        <begin position="226"/>
        <end position="236"/>
    </location>
</feature>
<feature type="compositionally biased region" description="Acidic residues" evidence="2">
    <location>
        <begin position="269"/>
        <end position="286"/>
    </location>
</feature>
<dbReference type="GO" id="GO:0030688">
    <property type="term" value="C:preribosome, small subunit precursor"/>
    <property type="evidence" value="ECO:0007669"/>
    <property type="project" value="TreeGrafter"/>
</dbReference>
<feature type="compositionally biased region" description="Basic and acidic residues" evidence="2">
    <location>
        <begin position="362"/>
        <end position="371"/>
    </location>
</feature>
<dbReference type="InterPro" id="IPR007307">
    <property type="entry name" value="Ltv1"/>
</dbReference>
<dbReference type="GO" id="GO:0042274">
    <property type="term" value="P:ribosomal small subunit biogenesis"/>
    <property type="evidence" value="ECO:0007669"/>
    <property type="project" value="InterPro"/>
</dbReference>
<feature type="region of interest" description="Disordered" evidence="2">
    <location>
        <begin position="348"/>
        <end position="371"/>
    </location>
</feature>
<sequence>MPTKKWIDKKKALNFALVHRSHEDAHYYDEDASSGVFMPISKDNKKKHQVENHEKNQKQLRVETKDDLAEELGVEGKIRSNEGEAALYGITYDDSEYDYMQHLKPIGGTGDGVYIPKKQEQESNKKPFELKEILPEGMLPSEQEKYDYQRQQDVPDEISGFKPDLNPDVREALEALDDDAYLDDSKDVDDVDVFATLLSDKRQKDLTLREYDVLTQEEAKSKDQWDLDQYDDEYENNGETKEVGDFSWEKDFKNFKSAQTKGKIRNDWDTDDEFESEEEEEEEEERDTVGEMPKIGGISSGKKAKSKKAKRKKGATTDTSSYSMSSSALCRTEQLSIIDDRFDVMKQKYDKNDGEDEEEEGEKAQPFDFKNERSDFASMIDDFLDNYEQKGKRIIKKDAEAEKIKKAADTVSKSKLAERRRKEKKALTKGIRDLNLN</sequence>
<dbReference type="KEGG" id="bnn:FOA43_003153"/>
<proteinExistence type="inferred from homology"/>
<feature type="region of interest" description="Disordered" evidence="2">
    <location>
        <begin position="217"/>
        <end position="245"/>
    </location>
</feature>
<evidence type="ECO:0000313" key="4">
    <source>
        <dbReference type="Proteomes" id="UP000662931"/>
    </source>
</evidence>
<dbReference type="Proteomes" id="UP000662931">
    <property type="component" value="Chromosome 3"/>
</dbReference>
<keyword evidence="4" id="KW-1185">Reference proteome</keyword>
<dbReference type="GeneID" id="62196554"/>
<protein>
    <recommendedName>
        <fullName evidence="5">Low temperature viability protein</fullName>
    </recommendedName>
</protein>
<dbReference type="OrthoDB" id="5852896at2759"/>
<dbReference type="Pfam" id="PF04180">
    <property type="entry name" value="LTV"/>
    <property type="match status" value="1"/>
</dbReference>